<dbReference type="InterPro" id="IPR035466">
    <property type="entry name" value="GlmS/AgaS_SIS"/>
</dbReference>
<evidence type="ECO:0000313" key="3">
    <source>
        <dbReference type="EMBL" id="CUN93929.1"/>
    </source>
</evidence>
<dbReference type="SUPFAM" id="SSF53697">
    <property type="entry name" value="SIS domain"/>
    <property type="match status" value="1"/>
</dbReference>
<keyword evidence="3" id="KW-0413">Isomerase</keyword>
<sequence length="358" mass="39817">MESNAHIVEYWKTQPEVLEACLKNSLPLTENFIKLYKEVSPTHLYLVGSGTSLNAEETAVSFMKEMLDIDVISMPSSYVHNIRGERPLLVFLSQGGSSTNTLKAMEEMAAYPYITVTGEETCEIAARSPHHMIIGCGEEPVGPKTVGYTASVMILYLMAMEAARAVGIIGEERYAAVRAGLLAGISHMRYNMEAISGWAADHKEKLKEIEKYIFIGHGTGAAALKEGCLKVLETIKYPAFSYEFEEYLHGPILAVDDHTGAFLFLSGKLGERERFKRLAECQSKYSEYTFLITDEEGDSDEKTLRIRKTGAMYTEVFEIVVIPQYLAAVVQGYLGIVDGSPLYDEYTALCPTKYRNGK</sequence>
<dbReference type="GO" id="GO:0006047">
    <property type="term" value="P:UDP-N-acetylglucosamine metabolic process"/>
    <property type="evidence" value="ECO:0007669"/>
    <property type="project" value="TreeGrafter"/>
</dbReference>
<dbReference type="CDD" id="cd05008">
    <property type="entry name" value="SIS_GlmS_GlmD_1"/>
    <property type="match status" value="1"/>
</dbReference>
<dbReference type="InterPro" id="IPR001347">
    <property type="entry name" value="SIS_dom"/>
</dbReference>
<keyword evidence="3" id="KW-0032">Aminotransferase</keyword>
<dbReference type="InterPro" id="IPR046348">
    <property type="entry name" value="SIS_dom_sf"/>
</dbReference>
<dbReference type="PROSITE" id="PS51464">
    <property type="entry name" value="SIS"/>
    <property type="match status" value="1"/>
</dbReference>
<protein>
    <submittedName>
        <fullName evidence="3">Phosphosugar isomerase</fullName>
        <ecNumber evidence="3">2.6.1.16</ecNumber>
    </submittedName>
</protein>
<keyword evidence="3" id="KW-0808">Transferase</keyword>
<dbReference type="GO" id="GO:0004360">
    <property type="term" value="F:glutamine-fructose-6-phosphate transaminase (isomerizing) activity"/>
    <property type="evidence" value="ECO:0007669"/>
    <property type="project" value="UniProtKB-EC"/>
</dbReference>
<dbReference type="RefSeq" id="WP_055653839.1">
    <property type="nucleotide sequence ID" value="NZ_CABIXC010000003.1"/>
</dbReference>
<dbReference type="GO" id="GO:0016853">
    <property type="term" value="F:isomerase activity"/>
    <property type="evidence" value="ECO:0007669"/>
    <property type="project" value="UniProtKB-KW"/>
</dbReference>
<dbReference type="GO" id="GO:0006002">
    <property type="term" value="P:fructose 6-phosphate metabolic process"/>
    <property type="evidence" value="ECO:0007669"/>
    <property type="project" value="TreeGrafter"/>
</dbReference>
<dbReference type="EC" id="2.6.1.16" evidence="3"/>
<reference evidence="3 4" key="1">
    <citation type="submission" date="2015-09" db="EMBL/GenBank/DDBJ databases">
        <authorList>
            <consortium name="Pathogen Informatics"/>
        </authorList>
    </citation>
    <scope>NUCLEOTIDE SEQUENCE [LARGE SCALE GENOMIC DNA]</scope>
    <source>
        <strain evidence="3 4">2789STDY5608850</strain>
    </source>
</reference>
<dbReference type="Proteomes" id="UP000095651">
    <property type="component" value="Unassembled WGS sequence"/>
</dbReference>
<feature type="domain" description="SIS" evidence="2">
    <location>
        <begin position="32"/>
        <end position="168"/>
    </location>
</feature>
<gene>
    <name evidence="3" type="primary">glmS_1</name>
    <name evidence="3" type="ORF">ERS852407_01436</name>
</gene>
<dbReference type="GO" id="GO:0097367">
    <property type="term" value="F:carbohydrate derivative binding"/>
    <property type="evidence" value="ECO:0007669"/>
    <property type="project" value="InterPro"/>
</dbReference>
<proteinExistence type="predicted"/>
<dbReference type="EMBL" id="CYZE01000003">
    <property type="protein sequence ID" value="CUN93929.1"/>
    <property type="molecule type" value="Genomic_DNA"/>
</dbReference>
<evidence type="ECO:0000256" key="1">
    <source>
        <dbReference type="ARBA" id="ARBA00022737"/>
    </source>
</evidence>
<dbReference type="Gene3D" id="3.40.50.10490">
    <property type="entry name" value="Glucose-6-phosphate isomerase like protein, domain 1"/>
    <property type="match status" value="2"/>
</dbReference>
<keyword evidence="1" id="KW-0677">Repeat</keyword>
<evidence type="ECO:0000259" key="2">
    <source>
        <dbReference type="PROSITE" id="PS51464"/>
    </source>
</evidence>
<dbReference type="PANTHER" id="PTHR10937">
    <property type="entry name" value="GLUCOSAMINE--FRUCTOSE-6-PHOSPHATE AMINOTRANSFERASE, ISOMERIZING"/>
    <property type="match status" value="1"/>
</dbReference>
<name>A0A174B121_9FIRM</name>
<dbReference type="AlphaFoldDB" id="A0A174B121"/>
<evidence type="ECO:0000313" key="4">
    <source>
        <dbReference type="Proteomes" id="UP000095651"/>
    </source>
</evidence>
<accession>A0A174B121</accession>
<dbReference type="PANTHER" id="PTHR10937:SF17">
    <property type="entry name" value="GLUCOSAMINE-FRUCTOSE-6-PHOSPHATE AMINOTRANSFERASE"/>
    <property type="match status" value="1"/>
</dbReference>
<dbReference type="GO" id="GO:0006487">
    <property type="term" value="P:protein N-linked glycosylation"/>
    <property type="evidence" value="ECO:0007669"/>
    <property type="project" value="TreeGrafter"/>
</dbReference>
<organism evidence="3 4">
    <name type="scientific">Hungatella hathewayi</name>
    <dbReference type="NCBI Taxonomy" id="154046"/>
    <lineage>
        <taxon>Bacteria</taxon>
        <taxon>Bacillati</taxon>
        <taxon>Bacillota</taxon>
        <taxon>Clostridia</taxon>
        <taxon>Lachnospirales</taxon>
        <taxon>Lachnospiraceae</taxon>
        <taxon>Hungatella</taxon>
    </lineage>
</organism>